<comment type="caution">
    <text evidence="1">The sequence shown here is derived from an EMBL/GenBank/DDBJ whole genome shotgun (WGS) entry which is preliminary data.</text>
</comment>
<sequence>MIGVPLSNDEIMMMIDCAALVTRFHAAQPGNFGNAAETRRASDRFRIVHQSGNRACGCVAKQRDDRAWFPRTKI</sequence>
<name>A0A2M8RCN5_9BRAD</name>
<protein>
    <submittedName>
        <fullName evidence="1">Uncharacterized protein</fullName>
    </submittedName>
</protein>
<dbReference type="Proteomes" id="UP000231194">
    <property type="component" value="Unassembled WGS sequence"/>
</dbReference>
<accession>A0A2M8RCN5</accession>
<proteinExistence type="predicted"/>
<evidence type="ECO:0000313" key="1">
    <source>
        <dbReference type="EMBL" id="PJG55571.1"/>
    </source>
</evidence>
<evidence type="ECO:0000313" key="2">
    <source>
        <dbReference type="Proteomes" id="UP000231194"/>
    </source>
</evidence>
<dbReference type="EMBL" id="PGVG01000005">
    <property type="protein sequence ID" value="PJG55571.1"/>
    <property type="molecule type" value="Genomic_DNA"/>
</dbReference>
<organism evidence="1 2">
    <name type="scientific">Bradyrhizobium forestalis</name>
    <dbReference type="NCBI Taxonomy" id="1419263"/>
    <lineage>
        <taxon>Bacteria</taxon>
        <taxon>Pseudomonadati</taxon>
        <taxon>Pseudomonadota</taxon>
        <taxon>Alphaproteobacteria</taxon>
        <taxon>Hyphomicrobiales</taxon>
        <taxon>Nitrobacteraceae</taxon>
        <taxon>Bradyrhizobium</taxon>
    </lineage>
</organism>
<dbReference type="AlphaFoldDB" id="A0A2M8RCN5"/>
<reference evidence="1 2" key="1">
    <citation type="submission" date="2017-11" db="EMBL/GenBank/DDBJ databases">
        <title>Bradyrhizobium forestalis sp. nov., an efficient nitrogen-fixing bacterium isolated from nodules of forest legume species in the Amazon.</title>
        <authorList>
            <person name="Costa E.M."/>
            <person name="Guimaraes A."/>
            <person name="Carvalho T.S."/>
            <person name="Rodrigues T.L."/>
            <person name="Ribeiro P.R.A."/>
            <person name="Lebbe L."/>
            <person name="Willems A."/>
            <person name="Moreira F.M.S."/>
        </authorList>
    </citation>
    <scope>NUCLEOTIDE SEQUENCE [LARGE SCALE GENOMIC DNA]</scope>
    <source>
        <strain evidence="1 2">INPA54B</strain>
    </source>
</reference>
<keyword evidence="2" id="KW-1185">Reference proteome</keyword>
<gene>
    <name evidence="1" type="ORF">CVM73_08375</name>
</gene>